<protein>
    <recommendedName>
        <fullName evidence="5">Heme-binding protein</fullName>
    </recommendedName>
</protein>
<dbReference type="Proteomes" id="UP000663879">
    <property type="component" value="Unassembled WGS sequence"/>
</dbReference>
<comment type="caution">
    <text evidence="3">The sequence shown here is derived from an EMBL/GenBank/DDBJ whole genome shotgun (WGS) entry which is preliminary data.</text>
</comment>
<comment type="similarity">
    <text evidence="1">Belongs to the HEBP family.</text>
</comment>
<keyword evidence="4" id="KW-1185">Reference proteome</keyword>
<dbReference type="OrthoDB" id="6424451at2759"/>
<name>A0A814D9Q5_9BILA</name>
<dbReference type="InterPro" id="IPR006917">
    <property type="entry name" value="SOUL_heme-bd"/>
</dbReference>
<evidence type="ECO:0000313" key="3">
    <source>
        <dbReference type="EMBL" id="CAF0951385.1"/>
    </source>
</evidence>
<dbReference type="PANTHER" id="PTHR11220">
    <property type="entry name" value="HEME-BINDING PROTEIN-RELATED"/>
    <property type="match status" value="1"/>
</dbReference>
<evidence type="ECO:0000256" key="2">
    <source>
        <dbReference type="SAM" id="SignalP"/>
    </source>
</evidence>
<dbReference type="AlphaFoldDB" id="A0A814D9Q5"/>
<dbReference type="FunFam" id="3.20.80.10:FF:000002">
    <property type="entry name" value="Heme-binding protein 2"/>
    <property type="match status" value="1"/>
</dbReference>
<keyword evidence="2" id="KW-0732">Signal</keyword>
<dbReference type="PANTHER" id="PTHR11220:SF1">
    <property type="entry name" value="HEME-BINDING PROTEIN 2"/>
    <property type="match status" value="1"/>
</dbReference>
<proteinExistence type="inferred from homology"/>
<organism evidence="3 4">
    <name type="scientific">Brachionus calyciflorus</name>
    <dbReference type="NCBI Taxonomy" id="104777"/>
    <lineage>
        <taxon>Eukaryota</taxon>
        <taxon>Metazoa</taxon>
        <taxon>Spiralia</taxon>
        <taxon>Gnathifera</taxon>
        <taxon>Rotifera</taxon>
        <taxon>Eurotatoria</taxon>
        <taxon>Monogononta</taxon>
        <taxon>Pseudotrocha</taxon>
        <taxon>Ploima</taxon>
        <taxon>Brachionidae</taxon>
        <taxon>Brachionus</taxon>
    </lineage>
</organism>
<reference evidence="3" key="1">
    <citation type="submission" date="2021-02" db="EMBL/GenBank/DDBJ databases">
        <authorList>
            <person name="Nowell W R."/>
        </authorList>
    </citation>
    <scope>NUCLEOTIDE SEQUENCE</scope>
    <source>
        <strain evidence="3">Ploen Becks lab</strain>
    </source>
</reference>
<feature type="signal peptide" evidence="2">
    <location>
        <begin position="1"/>
        <end position="20"/>
    </location>
</feature>
<gene>
    <name evidence="3" type="ORF">OXX778_LOCUS13961</name>
</gene>
<evidence type="ECO:0008006" key="5">
    <source>
        <dbReference type="Google" id="ProtNLM"/>
    </source>
</evidence>
<dbReference type="Pfam" id="PF04832">
    <property type="entry name" value="SOUL"/>
    <property type="match status" value="1"/>
</dbReference>
<evidence type="ECO:0000256" key="1">
    <source>
        <dbReference type="ARBA" id="ARBA00009817"/>
    </source>
</evidence>
<feature type="chain" id="PRO_5033058140" description="Heme-binding protein" evidence="2">
    <location>
        <begin position="21"/>
        <end position="194"/>
    </location>
</feature>
<dbReference type="SUPFAM" id="SSF55136">
    <property type="entry name" value="Probable bacterial effector-binding domain"/>
    <property type="match status" value="1"/>
</dbReference>
<dbReference type="Gene3D" id="3.20.80.10">
    <property type="entry name" value="Regulatory factor, effector binding domain"/>
    <property type="match status" value="1"/>
</dbReference>
<evidence type="ECO:0000313" key="4">
    <source>
        <dbReference type="Proteomes" id="UP000663879"/>
    </source>
</evidence>
<dbReference type="EMBL" id="CAJNOC010002785">
    <property type="protein sequence ID" value="CAF0951385.1"/>
    <property type="molecule type" value="Genomic_DNA"/>
</dbReference>
<sequence length="194" mass="22145">MNSKLVFCFSVLALIKLSLAIEKPEFELISSLDDLTETRRYLPSKWVSTSTVALCSNLDSQRSVLFSRLFAYITGQNDKNQQIKMTAPVLNEIKQLDEQNCLFTMKFYIPKENQINTPIPSGNAVLTDMPETTFTVTKFGGYASMNDFNQHSNLLKQRLGSQLALYDVQTLFTASYNSPYQSNDRTNEVWLRKL</sequence>
<dbReference type="InterPro" id="IPR011256">
    <property type="entry name" value="Reg_factor_effector_dom_sf"/>
</dbReference>
<accession>A0A814D9Q5</accession>